<keyword evidence="5" id="KW-0175">Coiled coil</keyword>
<feature type="non-terminal residue" evidence="8">
    <location>
        <position position="241"/>
    </location>
</feature>
<dbReference type="CDD" id="cd06225">
    <property type="entry name" value="HAMP"/>
    <property type="match status" value="1"/>
</dbReference>
<dbReference type="Pfam" id="PF00672">
    <property type="entry name" value="HAMP"/>
    <property type="match status" value="1"/>
</dbReference>
<comment type="catalytic activity">
    <reaction evidence="1">
        <text>ATP + protein L-histidine = ADP + protein N-phospho-L-histidine.</text>
        <dbReference type="EC" id="2.7.13.3"/>
    </reaction>
</comment>
<keyword evidence="3" id="KW-0808">Transferase</keyword>
<evidence type="ECO:0000259" key="7">
    <source>
        <dbReference type="PROSITE" id="PS50885"/>
    </source>
</evidence>
<evidence type="ECO:0000313" key="8">
    <source>
        <dbReference type="EMBL" id="GAJ13926.1"/>
    </source>
</evidence>
<organism evidence="8">
    <name type="scientific">marine sediment metagenome</name>
    <dbReference type="NCBI Taxonomy" id="412755"/>
    <lineage>
        <taxon>unclassified sequences</taxon>
        <taxon>metagenomes</taxon>
        <taxon>ecological metagenomes</taxon>
    </lineage>
</organism>
<keyword evidence="6" id="KW-0812">Transmembrane</keyword>
<feature type="non-terminal residue" evidence="8">
    <location>
        <position position="1"/>
    </location>
</feature>
<dbReference type="AlphaFoldDB" id="X1VGT5"/>
<feature type="coiled-coil region" evidence="5">
    <location>
        <begin position="92"/>
        <end position="119"/>
    </location>
</feature>
<evidence type="ECO:0000256" key="1">
    <source>
        <dbReference type="ARBA" id="ARBA00000085"/>
    </source>
</evidence>
<keyword evidence="4" id="KW-0418">Kinase</keyword>
<dbReference type="GO" id="GO:0000156">
    <property type="term" value="F:phosphorelay response regulator activity"/>
    <property type="evidence" value="ECO:0007669"/>
    <property type="project" value="TreeGrafter"/>
</dbReference>
<dbReference type="Gene3D" id="1.10.287.130">
    <property type="match status" value="1"/>
</dbReference>
<dbReference type="CDD" id="cd00082">
    <property type="entry name" value="HisKA"/>
    <property type="match status" value="1"/>
</dbReference>
<dbReference type="Gene3D" id="6.10.340.10">
    <property type="match status" value="1"/>
</dbReference>
<evidence type="ECO:0000256" key="2">
    <source>
        <dbReference type="ARBA" id="ARBA00012438"/>
    </source>
</evidence>
<evidence type="ECO:0000256" key="5">
    <source>
        <dbReference type="SAM" id="Coils"/>
    </source>
</evidence>
<dbReference type="PROSITE" id="PS50885">
    <property type="entry name" value="HAMP"/>
    <property type="match status" value="1"/>
</dbReference>
<dbReference type="EMBL" id="BARW01032506">
    <property type="protein sequence ID" value="GAJ13926.1"/>
    <property type="molecule type" value="Genomic_DNA"/>
</dbReference>
<dbReference type="GO" id="GO:0000155">
    <property type="term" value="F:phosphorelay sensor kinase activity"/>
    <property type="evidence" value="ECO:0007669"/>
    <property type="project" value="InterPro"/>
</dbReference>
<feature type="domain" description="HAMP" evidence="7">
    <location>
        <begin position="59"/>
        <end position="111"/>
    </location>
</feature>
<dbReference type="PANTHER" id="PTHR42878">
    <property type="entry name" value="TWO-COMPONENT HISTIDINE KINASE"/>
    <property type="match status" value="1"/>
</dbReference>
<evidence type="ECO:0000256" key="4">
    <source>
        <dbReference type="ARBA" id="ARBA00022777"/>
    </source>
</evidence>
<dbReference type="InterPro" id="IPR050351">
    <property type="entry name" value="BphY/WalK/GraS-like"/>
</dbReference>
<dbReference type="Pfam" id="PF00512">
    <property type="entry name" value="HisKA"/>
    <property type="match status" value="1"/>
</dbReference>
<dbReference type="SUPFAM" id="SSF47384">
    <property type="entry name" value="Homodimeric domain of signal transducing histidine kinase"/>
    <property type="match status" value="1"/>
</dbReference>
<dbReference type="SMART" id="SM00388">
    <property type="entry name" value="HisKA"/>
    <property type="match status" value="1"/>
</dbReference>
<dbReference type="InterPro" id="IPR003660">
    <property type="entry name" value="HAMP_dom"/>
</dbReference>
<keyword evidence="6" id="KW-1133">Transmembrane helix</keyword>
<dbReference type="SUPFAM" id="SSF158472">
    <property type="entry name" value="HAMP domain-like"/>
    <property type="match status" value="1"/>
</dbReference>
<proteinExistence type="predicted"/>
<reference evidence="8" key="1">
    <citation type="journal article" date="2014" name="Front. Microbiol.">
        <title>High frequency of phylogenetically diverse reductive dehalogenase-homologous genes in deep subseafloor sedimentary metagenomes.</title>
        <authorList>
            <person name="Kawai M."/>
            <person name="Futagami T."/>
            <person name="Toyoda A."/>
            <person name="Takaki Y."/>
            <person name="Nishi S."/>
            <person name="Hori S."/>
            <person name="Arai W."/>
            <person name="Tsubouchi T."/>
            <person name="Morono Y."/>
            <person name="Uchiyama I."/>
            <person name="Ito T."/>
            <person name="Fujiyama A."/>
            <person name="Inagaki F."/>
            <person name="Takami H."/>
        </authorList>
    </citation>
    <scope>NUCLEOTIDE SEQUENCE</scope>
    <source>
        <strain evidence="8">Expedition CK06-06</strain>
    </source>
</reference>
<keyword evidence="6" id="KW-0472">Membrane</keyword>
<accession>X1VGT5</accession>
<evidence type="ECO:0000256" key="3">
    <source>
        <dbReference type="ARBA" id="ARBA00022679"/>
    </source>
</evidence>
<dbReference type="SMART" id="SM00304">
    <property type="entry name" value="HAMP"/>
    <property type="match status" value="1"/>
</dbReference>
<feature type="transmembrane region" description="Helical" evidence="6">
    <location>
        <begin position="37"/>
        <end position="58"/>
    </location>
</feature>
<protein>
    <recommendedName>
        <fullName evidence="2">histidine kinase</fullName>
        <ecNumber evidence="2">2.7.13.3</ecNumber>
    </recommendedName>
</protein>
<dbReference type="EC" id="2.7.13.3" evidence="2"/>
<dbReference type="InterPro" id="IPR036097">
    <property type="entry name" value="HisK_dim/P_sf"/>
</dbReference>
<comment type="caution">
    <text evidence="8">The sequence shown here is derived from an EMBL/GenBank/DDBJ whole genome shotgun (WGS) entry which is preliminary data.</text>
</comment>
<dbReference type="PANTHER" id="PTHR42878:SF15">
    <property type="entry name" value="BACTERIOPHYTOCHROME"/>
    <property type="match status" value="1"/>
</dbReference>
<name>X1VGT5_9ZZZZ</name>
<dbReference type="GO" id="GO:0030295">
    <property type="term" value="F:protein kinase activator activity"/>
    <property type="evidence" value="ECO:0007669"/>
    <property type="project" value="TreeGrafter"/>
</dbReference>
<gene>
    <name evidence="8" type="ORF">S12H4_51435</name>
</gene>
<dbReference type="GO" id="GO:0007234">
    <property type="term" value="P:osmosensory signaling via phosphorelay pathway"/>
    <property type="evidence" value="ECO:0007669"/>
    <property type="project" value="TreeGrafter"/>
</dbReference>
<evidence type="ECO:0000256" key="6">
    <source>
        <dbReference type="SAM" id="Phobius"/>
    </source>
</evidence>
<dbReference type="InterPro" id="IPR003661">
    <property type="entry name" value="HisK_dim/P_dom"/>
</dbReference>
<sequence>RLVAQLSVTSQSLIADASRLAEEAQAEVMEAQRLASSLTVILMIVLATAITTSLLLVARSISRPLDELTKGAEIIGKGDLEHKVGVGSKDELGQLAAAFNQMTERRQQAEKALQEAHDALETRVDERTAELEAFSYSVSHDLRAPLRAIDGFSQILIEDHRRKLNKEGGRVLDVIRDNTARMGQLIDDLLSFSRLGRKKLRKTGINMEEVTRSILQELKETMVEEKIQIKINTLSSALGDE</sequence>
<dbReference type="GO" id="GO:0016020">
    <property type="term" value="C:membrane"/>
    <property type="evidence" value="ECO:0007669"/>
    <property type="project" value="InterPro"/>
</dbReference>